<gene>
    <name evidence="4" type="ORF">GO493_22495</name>
</gene>
<keyword evidence="2 4" id="KW-0378">Hydrolase</keyword>
<dbReference type="InterPro" id="IPR036416">
    <property type="entry name" value="Pept_tRNA_hydro_sf"/>
</dbReference>
<evidence type="ECO:0000256" key="2">
    <source>
        <dbReference type="ARBA" id="ARBA00022801"/>
    </source>
</evidence>
<dbReference type="NCBIfam" id="TIGR00447">
    <property type="entry name" value="pth"/>
    <property type="match status" value="1"/>
</dbReference>
<protein>
    <submittedName>
        <fullName evidence="4">Aminoacyl-tRNA hydrolase</fullName>
        <ecNumber evidence="4">3.1.1.29</ecNumber>
    </submittedName>
</protein>
<reference evidence="4 5" key="1">
    <citation type="submission" date="2019-12" db="EMBL/GenBank/DDBJ databases">
        <title>Chitinophaga sp. strain ysch24 (GDMCC 1.1355), whole genome shotgun sequence.</title>
        <authorList>
            <person name="Zhang X."/>
        </authorList>
    </citation>
    <scope>NUCLEOTIDE SEQUENCE [LARGE SCALE GENOMIC DNA]</scope>
    <source>
        <strain evidence="5">ysch24</strain>
    </source>
</reference>
<comment type="caution">
    <text evidence="4">The sequence shown here is derived from an EMBL/GenBank/DDBJ whole genome shotgun (WGS) entry which is preliminary data.</text>
</comment>
<dbReference type="AlphaFoldDB" id="A0A7K1U9K9"/>
<sequence>MKYLIVGLGNIGAEYEHTRHNIGFDIATAFVAKHGGVFKSDRLADVAECKWKGRTFVVVKPTTYMNLSGKAVKYWMDKEKVPLENLLILVDDLALPLEVLRLRPGGSDAGQNGLKSIHESLGTNQYPRLRFGIGNNYPKGRQVDFVLGKWPAEEWKIVTEKIEVCTEIIESFAAVGLPRTMNAYNNLSFPRDKQ</sequence>
<dbReference type="GO" id="GO:0004045">
    <property type="term" value="F:peptidyl-tRNA hydrolase activity"/>
    <property type="evidence" value="ECO:0007669"/>
    <property type="project" value="UniProtKB-EC"/>
</dbReference>
<proteinExistence type="predicted"/>
<evidence type="ECO:0000256" key="1">
    <source>
        <dbReference type="ARBA" id="ARBA00022555"/>
    </source>
</evidence>
<keyword evidence="5" id="KW-1185">Reference proteome</keyword>
<evidence type="ECO:0000313" key="5">
    <source>
        <dbReference type="Proteomes" id="UP000461730"/>
    </source>
</evidence>
<dbReference type="Proteomes" id="UP000461730">
    <property type="component" value="Unassembled WGS sequence"/>
</dbReference>
<name>A0A7K1U9K9_9BACT</name>
<dbReference type="Pfam" id="PF01195">
    <property type="entry name" value="Pept_tRNA_hydro"/>
    <property type="match status" value="1"/>
</dbReference>
<evidence type="ECO:0000256" key="3">
    <source>
        <dbReference type="ARBA" id="ARBA00022884"/>
    </source>
</evidence>
<dbReference type="PANTHER" id="PTHR17224:SF1">
    <property type="entry name" value="PEPTIDYL-TRNA HYDROLASE"/>
    <property type="match status" value="1"/>
</dbReference>
<dbReference type="PANTHER" id="PTHR17224">
    <property type="entry name" value="PEPTIDYL-TRNA HYDROLASE"/>
    <property type="match status" value="1"/>
</dbReference>
<accession>A0A7K1U9K9</accession>
<keyword evidence="3" id="KW-0694">RNA-binding</keyword>
<organism evidence="4 5">
    <name type="scientific">Chitinophaga tropicalis</name>
    <dbReference type="NCBI Taxonomy" id="2683588"/>
    <lineage>
        <taxon>Bacteria</taxon>
        <taxon>Pseudomonadati</taxon>
        <taxon>Bacteroidota</taxon>
        <taxon>Chitinophagia</taxon>
        <taxon>Chitinophagales</taxon>
        <taxon>Chitinophagaceae</taxon>
        <taxon>Chitinophaga</taxon>
    </lineage>
</organism>
<dbReference type="RefSeq" id="WP_157308478.1">
    <property type="nucleotide sequence ID" value="NZ_WRXN01000011.1"/>
</dbReference>
<dbReference type="Gene3D" id="3.40.50.1470">
    <property type="entry name" value="Peptidyl-tRNA hydrolase"/>
    <property type="match status" value="1"/>
</dbReference>
<dbReference type="CDD" id="cd00462">
    <property type="entry name" value="PTH"/>
    <property type="match status" value="1"/>
</dbReference>
<evidence type="ECO:0000313" key="4">
    <source>
        <dbReference type="EMBL" id="MVT11054.1"/>
    </source>
</evidence>
<dbReference type="EMBL" id="WRXN01000011">
    <property type="protein sequence ID" value="MVT11054.1"/>
    <property type="molecule type" value="Genomic_DNA"/>
</dbReference>
<dbReference type="GO" id="GO:0000049">
    <property type="term" value="F:tRNA binding"/>
    <property type="evidence" value="ECO:0007669"/>
    <property type="project" value="UniProtKB-KW"/>
</dbReference>
<dbReference type="SUPFAM" id="SSF53178">
    <property type="entry name" value="Peptidyl-tRNA hydrolase-like"/>
    <property type="match status" value="1"/>
</dbReference>
<keyword evidence="1" id="KW-0820">tRNA-binding</keyword>
<dbReference type="InterPro" id="IPR001328">
    <property type="entry name" value="Pept_tRNA_hydro"/>
</dbReference>
<dbReference type="EC" id="3.1.1.29" evidence="4"/>